<proteinExistence type="predicted"/>
<dbReference type="InterPro" id="IPR007899">
    <property type="entry name" value="CHAD_dom"/>
</dbReference>
<dbReference type="PROSITE" id="PS51708">
    <property type="entry name" value="CHAD"/>
    <property type="match status" value="1"/>
</dbReference>
<protein>
    <submittedName>
        <fullName evidence="2">CHAD domain protein</fullName>
    </submittedName>
</protein>
<feature type="domain" description="CHAD" evidence="1">
    <location>
        <begin position="1"/>
        <end position="293"/>
    </location>
</feature>
<evidence type="ECO:0000313" key="2">
    <source>
        <dbReference type="EMBL" id="OIQ65469.1"/>
    </source>
</evidence>
<dbReference type="PANTHER" id="PTHR39339">
    <property type="entry name" value="SLR1444 PROTEIN"/>
    <property type="match status" value="1"/>
</dbReference>
<evidence type="ECO:0000259" key="1">
    <source>
        <dbReference type="PROSITE" id="PS51708"/>
    </source>
</evidence>
<comment type="caution">
    <text evidence="2">The sequence shown here is derived from an EMBL/GenBank/DDBJ whole genome shotgun (WGS) entry which is preliminary data.</text>
</comment>
<name>A0A1J5PPI9_9ZZZZ</name>
<sequence>MADVLQQAAAVIAVGADLLHDKALPETVHQMRLQLRRLRVLLRLLQTMGPKSQSQACRWLRAEWRWAGQLLGAVRDVDVCQEHAQSLRDAAPLQSAVGPANDPLLENLARKRIVCLQTLKSYLLSPRFGRVLLAQARWAECWESGAISGSDASTATLAHRLLRFHRDDLSLHPRRWTELLAIWDSQSKSPLDAPWPALHALRLSAKQLRYTLEWLLPWVNSALGAEGAAWLKLTGNLQSDLGVALDTLRLASWIDESGALPPAQAADLRARWAALAFEQARTGLNRALQAASAV</sequence>
<dbReference type="Pfam" id="PF05235">
    <property type="entry name" value="CHAD"/>
    <property type="match status" value="1"/>
</dbReference>
<reference evidence="2" key="1">
    <citation type="submission" date="2016-10" db="EMBL/GenBank/DDBJ databases">
        <title>Sequence of Gallionella enrichment culture.</title>
        <authorList>
            <person name="Poehlein A."/>
            <person name="Muehling M."/>
            <person name="Daniel R."/>
        </authorList>
    </citation>
    <scope>NUCLEOTIDE SEQUENCE</scope>
</reference>
<gene>
    <name evidence="2" type="ORF">GALL_529720</name>
</gene>
<dbReference type="AlphaFoldDB" id="A0A1J5PPI9"/>
<accession>A0A1J5PPI9</accession>
<dbReference type="PANTHER" id="PTHR39339:SF1">
    <property type="entry name" value="CHAD DOMAIN-CONTAINING PROTEIN"/>
    <property type="match status" value="1"/>
</dbReference>
<dbReference type="SMART" id="SM00880">
    <property type="entry name" value="CHAD"/>
    <property type="match status" value="1"/>
</dbReference>
<dbReference type="InterPro" id="IPR038186">
    <property type="entry name" value="CHAD_dom_sf"/>
</dbReference>
<dbReference type="Gene3D" id="1.40.20.10">
    <property type="entry name" value="CHAD domain"/>
    <property type="match status" value="1"/>
</dbReference>
<organism evidence="2">
    <name type="scientific">mine drainage metagenome</name>
    <dbReference type="NCBI Taxonomy" id="410659"/>
    <lineage>
        <taxon>unclassified sequences</taxon>
        <taxon>metagenomes</taxon>
        <taxon>ecological metagenomes</taxon>
    </lineage>
</organism>
<dbReference type="EMBL" id="MLJW01007302">
    <property type="protein sequence ID" value="OIQ65469.1"/>
    <property type="molecule type" value="Genomic_DNA"/>
</dbReference>